<organism evidence="3 4">
    <name type="scientific">Phytohabitans suffuscus</name>
    <dbReference type="NCBI Taxonomy" id="624315"/>
    <lineage>
        <taxon>Bacteria</taxon>
        <taxon>Bacillati</taxon>
        <taxon>Actinomycetota</taxon>
        <taxon>Actinomycetes</taxon>
        <taxon>Micromonosporales</taxon>
        <taxon>Micromonosporaceae</taxon>
    </lineage>
</organism>
<accession>A0A6F8YCT9</accession>
<reference evidence="3 4" key="2">
    <citation type="submission" date="2020-03" db="EMBL/GenBank/DDBJ databases">
        <authorList>
            <person name="Ichikawa N."/>
            <person name="Kimura A."/>
            <person name="Kitahashi Y."/>
            <person name="Uohara A."/>
        </authorList>
    </citation>
    <scope>NUCLEOTIDE SEQUENCE [LARGE SCALE GENOMIC DNA]</scope>
    <source>
        <strain evidence="3 4">NBRC 105367</strain>
    </source>
</reference>
<dbReference type="InterPro" id="IPR055170">
    <property type="entry name" value="GFO_IDH_MocA-like_dom"/>
</dbReference>
<dbReference type="Pfam" id="PF22725">
    <property type="entry name" value="GFO_IDH_MocA_C3"/>
    <property type="match status" value="1"/>
</dbReference>
<proteinExistence type="predicted"/>
<evidence type="ECO:0000313" key="3">
    <source>
        <dbReference type="EMBL" id="BCB83916.1"/>
    </source>
</evidence>
<evidence type="ECO:0000259" key="2">
    <source>
        <dbReference type="Pfam" id="PF22725"/>
    </source>
</evidence>
<evidence type="ECO:0000259" key="1">
    <source>
        <dbReference type="Pfam" id="PF01408"/>
    </source>
</evidence>
<dbReference type="KEGG" id="psuu:Psuf_012290"/>
<dbReference type="PANTHER" id="PTHR43377">
    <property type="entry name" value="BILIVERDIN REDUCTASE A"/>
    <property type="match status" value="1"/>
</dbReference>
<feature type="domain" description="Gfo/Idh/MocA-like oxidoreductase N-terminal" evidence="1">
    <location>
        <begin position="5"/>
        <end position="121"/>
    </location>
</feature>
<dbReference type="SUPFAM" id="SSF51735">
    <property type="entry name" value="NAD(P)-binding Rossmann-fold domains"/>
    <property type="match status" value="1"/>
</dbReference>
<evidence type="ECO:0000313" key="4">
    <source>
        <dbReference type="Proteomes" id="UP000503011"/>
    </source>
</evidence>
<dbReference type="Gene3D" id="3.40.50.720">
    <property type="entry name" value="NAD(P)-binding Rossmann-like Domain"/>
    <property type="match status" value="1"/>
</dbReference>
<dbReference type="Gene3D" id="3.30.360.10">
    <property type="entry name" value="Dihydrodipicolinate Reductase, domain 2"/>
    <property type="match status" value="1"/>
</dbReference>
<name>A0A6F8YCT9_9ACTN</name>
<dbReference type="SUPFAM" id="SSF55347">
    <property type="entry name" value="Glyceraldehyde-3-phosphate dehydrogenase-like, C-terminal domain"/>
    <property type="match status" value="1"/>
</dbReference>
<keyword evidence="4" id="KW-1185">Reference proteome</keyword>
<dbReference type="InterPro" id="IPR036291">
    <property type="entry name" value="NAD(P)-bd_dom_sf"/>
</dbReference>
<dbReference type="GO" id="GO:0000166">
    <property type="term" value="F:nucleotide binding"/>
    <property type="evidence" value="ECO:0007669"/>
    <property type="project" value="InterPro"/>
</dbReference>
<dbReference type="PANTHER" id="PTHR43377:SF1">
    <property type="entry name" value="BILIVERDIN REDUCTASE A"/>
    <property type="match status" value="1"/>
</dbReference>
<feature type="domain" description="GFO/IDH/MocA-like oxidoreductase" evidence="2">
    <location>
        <begin position="131"/>
        <end position="253"/>
    </location>
</feature>
<dbReference type="Pfam" id="PF01408">
    <property type="entry name" value="GFO_IDH_MocA"/>
    <property type="match status" value="1"/>
</dbReference>
<dbReference type="Proteomes" id="UP000503011">
    <property type="component" value="Chromosome"/>
</dbReference>
<dbReference type="InterPro" id="IPR051450">
    <property type="entry name" value="Gfo/Idh/MocA_Oxidoreductases"/>
</dbReference>
<reference evidence="3 4" key="1">
    <citation type="submission" date="2020-03" db="EMBL/GenBank/DDBJ databases">
        <title>Whole genome shotgun sequence of Phytohabitans suffuscus NBRC 105367.</title>
        <authorList>
            <person name="Komaki H."/>
            <person name="Tamura T."/>
        </authorList>
    </citation>
    <scope>NUCLEOTIDE SEQUENCE [LARGE SCALE GENOMIC DNA]</scope>
    <source>
        <strain evidence="3 4">NBRC 105367</strain>
    </source>
</reference>
<dbReference type="AlphaFoldDB" id="A0A6F8YCT9"/>
<dbReference type="RefSeq" id="WP_173154778.1">
    <property type="nucleotide sequence ID" value="NZ_AP022871.1"/>
</dbReference>
<gene>
    <name evidence="3" type="ORF">Psuf_012290</name>
</gene>
<dbReference type="EMBL" id="AP022871">
    <property type="protein sequence ID" value="BCB83916.1"/>
    <property type="molecule type" value="Genomic_DNA"/>
</dbReference>
<sequence length="354" mass="38602">MTTHRLAVIGCGDMEDAHRQVFAELGDRITVIGTADVVLERAQQAAATLGAPRAVTDYTELLDEADACLVVTPHDLHHEMGMTCLRAGKHVLMEKPMAVTEEQCVELIDTARAAGRTLMTAYPMRFHPLVARVRELVVEEAYGEVFQVSIYTEQHTEHPEGHWIRSAARLGGGQLFSHGCHYVDLLLWMLGDPVRGTHTGTRRGTPWMEWEGTSNAVIEFASGALGYHFGTWGARATRHGYAIHVHCEKGMIEADLTRGVLYAHHPWQGDAPRGGLSGRLSPDPENAEVLMTVPADSKHLGGELVHFVDCLESGATPLTDGPGSLQGLRVIWKLYAAERDGVIADLRGLGLANA</sequence>
<protein>
    <submittedName>
        <fullName evidence="3">Dehydrogenase</fullName>
    </submittedName>
</protein>
<dbReference type="InterPro" id="IPR000683">
    <property type="entry name" value="Gfo/Idh/MocA-like_OxRdtase_N"/>
</dbReference>